<protein>
    <submittedName>
        <fullName evidence="1">Uncharacterized protein</fullName>
    </submittedName>
</protein>
<dbReference type="AlphaFoldDB" id="A0A8I2KNX4"/>
<keyword evidence="4" id="KW-1185">Reference proteome</keyword>
<evidence type="ECO:0000313" key="1">
    <source>
        <dbReference type="EMBL" id="NLR24259.1"/>
    </source>
</evidence>
<organism evidence="1 3">
    <name type="scientific">Pseudoalteromonas maricaloris</name>
    <dbReference type="NCBI Taxonomy" id="184924"/>
    <lineage>
        <taxon>Bacteria</taxon>
        <taxon>Pseudomonadati</taxon>
        <taxon>Pseudomonadota</taxon>
        <taxon>Gammaproteobacteria</taxon>
        <taxon>Alteromonadales</taxon>
        <taxon>Pseudoalteromonadaceae</taxon>
        <taxon>Pseudoalteromonas</taxon>
    </lineage>
</organism>
<dbReference type="Proteomes" id="UP000646877">
    <property type="component" value="Unassembled WGS sequence"/>
</dbReference>
<accession>A0A8I2KNX4</accession>
<dbReference type="Proteomes" id="UP001304419">
    <property type="component" value="Chromosome 1"/>
</dbReference>
<proteinExistence type="predicted"/>
<sequence>MSNSPCEICGDEHAEGYAIYTMPLEICTIAENEFDSWLCSGCIEWCENKLKSVGGGNVN</sequence>
<evidence type="ECO:0000313" key="2">
    <source>
        <dbReference type="EMBL" id="WOX26898.1"/>
    </source>
</evidence>
<dbReference type="RefSeq" id="WP_193522604.1">
    <property type="nucleotide sequence ID" value="NZ_CBCSDF010000028.1"/>
</dbReference>
<dbReference type="EMBL" id="WEIA01000027">
    <property type="protein sequence ID" value="NLR24259.1"/>
    <property type="molecule type" value="Genomic_DNA"/>
</dbReference>
<evidence type="ECO:0000313" key="4">
    <source>
        <dbReference type="Proteomes" id="UP001304419"/>
    </source>
</evidence>
<dbReference type="EMBL" id="CP137578">
    <property type="protein sequence ID" value="WOX26898.1"/>
    <property type="molecule type" value="Genomic_DNA"/>
</dbReference>
<reference evidence="1" key="1">
    <citation type="submission" date="2019-10" db="EMBL/GenBank/DDBJ databases">
        <authorList>
            <person name="Paulsen S."/>
        </authorList>
    </citation>
    <scope>NUCLEOTIDE SEQUENCE</scope>
    <source>
        <strain evidence="1">LMG 19692</strain>
    </source>
</reference>
<name>A0A8I2KNX4_9GAMM</name>
<reference evidence="2 4" key="2">
    <citation type="submission" date="2023-10" db="EMBL/GenBank/DDBJ databases">
        <title>To unveil natural product biosynthetic capacity in Pseudoalteromonas.</title>
        <authorList>
            <person name="Wang J."/>
        </authorList>
    </citation>
    <scope>NUCLEOTIDE SEQUENCE [LARGE SCALE GENOMIC DNA]</scope>
    <source>
        <strain evidence="2 4">DSM 15914</strain>
    </source>
</reference>
<evidence type="ECO:0000313" key="3">
    <source>
        <dbReference type="Proteomes" id="UP000646877"/>
    </source>
</evidence>
<gene>
    <name evidence="1" type="ORF">F9Y85_23700</name>
    <name evidence="2" type="ORF">R5H13_09465</name>
</gene>